<dbReference type="InterPro" id="IPR050483">
    <property type="entry name" value="CoA-transferase_III_domain"/>
</dbReference>
<dbReference type="PANTHER" id="PTHR48207">
    <property type="entry name" value="SUCCINATE--HYDROXYMETHYLGLUTARATE COA-TRANSFERASE"/>
    <property type="match status" value="1"/>
</dbReference>
<dbReference type="InterPro" id="IPR044855">
    <property type="entry name" value="CoA-Trfase_III_dom3_sf"/>
</dbReference>
<proteinExistence type="predicted"/>
<reference evidence="2" key="1">
    <citation type="submission" date="2020-09" db="EMBL/GenBank/DDBJ databases">
        <title>Genome seq and assembly of Tianweitania sp.</title>
        <authorList>
            <person name="Chhetri G."/>
        </authorList>
    </citation>
    <scope>NUCLEOTIDE SEQUENCE</scope>
    <source>
        <strain evidence="2">Rool2</strain>
    </source>
</reference>
<evidence type="ECO:0000256" key="1">
    <source>
        <dbReference type="ARBA" id="ARBA00022679"/>
    </source>
</evidence>
<evidence type="ECO:0000313" key="2">
    <source>
        <dbReference type="EMBL" id="MBD0415613.1"/>
    </source>
</evidence>
<evidence type="ECO:0000313" key="3">
    <source>
        <dbReference type="Proteomes" id="UP000643405"/>
    </source>
</evidence>
<organism evidence="2 3">
    <name type="scientific">Oryzicola mucosus</name>
    <dbReference type="NCBI Taxonomy" id="2767425"/>
    <lineage>
        <taxon>Bacteria</taxon>
        <taxon>Pseudomonadati</taxon>
        <taxon>Pseudomonadota</taxon>
        <taxon>Alphaproteobacteria</taxon>
        <taxon>Hyphomicrobiales</taxon>
        <taxon>Phyllobacteriaceae</taxon>
        <taxon>Oryzicola</taxon>
    </lineage>
</organism>
<dbReference type="Pfam" id="PF02515">
    <property type="entry name" value="CoA_transf_3"/>
    <property type="match status" value="1"/>
</dbReference>
<dbReference type="EMBL" id="JACVVX010000003">
    <property type="protein sequence ID" value="MBD0415613.1"/>
    <property type="molecule type" value="Genomic_DNA"/>
</dbReference>
<dbReference type="Proteomes" id="UP000643405">
    <property type="component" value="Unassembled WGS sequence"/>
</dbReference>
<dbReference type="InterPro" id="IPR003673">
    <property type="entry name" value="CoA-Trfase_fam_III"/>
</dbReference>
<dbReference type="Gene3D" id="3.40.50.10540">
    <property type="entry name" value="Crotonobetainyl-coa:carnitine coa-transferase, domain 1"/>
    <property type="match status" value="1"/>
</dbReference>
<accession>A0A8J6PWN5</accession>
<dbReference type="Gene3D" id="3.30.1540.10">
    <property type="entry name" value="formyl-coa transferase, domain 3"/>
    <property type="match status" value="1"/>
</dbReference>
<dbReference type="InterPro" id="IPR023606">
    <property type="entry name" value="CoA-Trfase_III_dom_1_sf"/>
</dbReference>
<dbReference type="GO" id="GO:0008410">
    <property type="term" value="F:CoA-transferase activity"/>
    <property type="evidence" value="ECO:0007669"/>
    <property type="project" value="TreeGrafter"/>
</dbReference>
<keyword evidence="3" id="KW-1185">Reference proteome</keyword>
<gene>
    <name evidence="2" type="ORF">ICI42_13165</name>
</gene>
<dbReference type="RefSeq" id="WP_188165014.1">
    <property type="nucleotide sequence ID" value="NZ_JACVVX010000003.1"/>
</dbReference>
<sequence length="391" mass="42803">MTKPLAGIRVLDLSRVLAGPWAGQMLADMGADVIKVERKGVGDDTRGWGPPYLEDAPEAKSRESGYYLSANRGKRSIEIDFNSPEDVETVRTLATRSDILLENFKVGTLARYGLSYEDLRQLNPKLIYCSITGFGLSGPRSSQVAYDFMIQAMGGLMSVTGESDERNGGPQKVGVPIVDLMTGMYASNAVLGALVARDRTGEGDHIDVAMLDVSVAMLANQAMNYLVSNKSPKRRGNRHPNIQPQDVFAVRDGHLVLAVGNDEQFRRFAQAIGHAELADDLRYTKNAARVDNLDTLHPLISDALLARDVDEWIAVFGEHGIPCGPINDVARVFREEQVIHRGMLATITDTAGRKIPQVLSPMKFANHPLEFDRAPPRLGEHTAEVLSEIKG</sequence>
<dbReference type="SUPFAM" id="SSF89796">
    <property type="entry name" value="CoA-transferase family III (CaiB/BaiF)"/>
    <property type="match status" value="1"/>
</dbReference>
<protein>
    <submittedName>
        <fullName evidence="2">CoA transferase</fullName>
    </submittedName>
</protein>
<dbReference type="AlphaFoldDB" id="A0A8J6PWN5"/>
<name>A0A8J6PWN5_9HYPH</name>
<keyword evidence="1 2" id="KW-0808">Transferase</keyword>
<dbReference type="PANTHER" id="PTHR48207:SF3">
    <property type="entry name" value="SUCCINATE--HYDROXYMETHYLGLUTARATE COA-TRANSFERASE"/>
    <property type="match status" value="1"/>
</dbReference>
<comment type="caution">
    <text evidence="2">The sequence shown here is derived from an EMBL/GenBank/DDBJ whole genome shotgun (WGS) entry which is preliminary data.</text>
</comment>